<evidence type="ECO:0000313" key="2">
    <source>
        <dbReference type="EMBL" id="SSX21043.1"/>
    </source>
</evidence>
<reference evidence="1" key="1">
    <citation type="submission" date="2018-04" db="EMBL/GenBank/DDBJ databases">
        <authorList>
            <person name="Go L.Y."/>
            <person name="Mitchell J.A."/>
        </authorList>
    </citation>
    <scope>NUCLEOTIDE SEQUENCE</scope>
    <source>
        <tissue evidence="1">Whole organism</tissue>
    </source>
</reference>
<dbReference type="InterPro" id="IPR005312">
    <property type="entry name" value="DUF1759"/>
</dbReference>
<evidence type="ECO:0000313" key="1">
    <source>
        <dbReference type="EMBL" id="SSX00663.1"/>
    </source>
</evidence>
<dbReference type="AlphaFoldDB" id="A0A336KCY2"/>
<dbReference type="EMBL" id="UFQT01000164">
    <property type="protein sequence ID" value="SSX21043.1"/>
    <property type="molecule type" value="Genomic_DNA"/>
</dbReference>
<dbReference type="Pfam" id="PF03564">
    <property type="entry name" value="DUF1759"/>
    <property type="match status" value="1"/>
</dbReference>
<reference evidence="2" key="2">
    <citation type="submission" date="2018-07" db="EMBL/GenBank/DDBJ databases">
        <authorList>
            <person name="Quirk P.G."/>
            <person name="Krulwich T.A."/>
        </authorList>
    </citation>
    <scope>NUCLEOTIDE SEQUENCE</scope>
</reference>
<dbReference type="PANTHER" id="PTHR47331:SF5">
    <property type="entry name" value="RIBONUCLEASE H"/>
    <property type="match status" value="1"/>
</dbReference>
<name>A0A336KCY2_CULSO</name>
<dbReference type="PANTHER" id="PTHR47331">
    <property type="entry name" value="PHD-TYPE DOMAIN-CONTAINING PROTEIN"/>
    <property type="match status" value="1"/>
</dbReference>
<accession>A0A336KCY2</accession>
<dbReference type="InterPro" id="IPR043502">
    <property type="entry name" value="DNA/RNA_pol_sf"/>
</dbReference>
<dbReference type="VEuPathDB" id="VectorBase:CSON003512"/>
<dbReference type="OMA" id="ERECEIH"/>
<organism evidence="1">
    <name type="scientific">Culicoides sonorensis</name>
    <name type="common">Biting midge</name>
    <dbReference type="NCBI Taxonomy" id="179676"/>
    <lineage>
        <taxon>Eukaryota</taxon>
        <taxon>Metazoa</taxon>
        <taxon>Ecdysozoa</taxon>
        <taxon>Arthropoda</taxon>
        <taxon>Hexapoda</taxon>
        <taxon>Insecta</taxon>
        <taxon>Pterygota</taxon>
        <taxon>Neoptera</taxon>
        <taxon>Endopterygota</taxon>
        <taxon>Diptera</taxon>
        <taxon>Nematocera</taxon>
        <taxon>Chironomoidea</taxon>
        <taxon>Ceratopogonidae</taxon>
        <taxon>Ceratopogoninae</taxon>
        <taxon>Culicoides</taxon>
        <taxon>Monoculicoides</taxon>
    </lineage>
</organism>
<dbReference type="SUPFAM" id="SSF56672">
    <property type="entry name" value="DNA/RNA polymerases"/>
    <property type="match status" value="1"/>
</dbReference>
<gene>
    <name evidence="1" type="primary">CSON003512</name>
</gene>
<proteinExistence type="predicted"/>
<protein>
    <submittedName>
        <fullName evidence="1">CSON003512 protein</fullName>
    </submittedName>
</protein>
<sequence>MAERLRELRNARGVAKRQITLLERFLDARSPDTSIYVIEARFETLTTIKADFETVQKELERLDPTELVEPEDGQLNERESFENRFIQVKASFQQILRENPDSSFNPSHNSTIVELGADLPKFDIPEFHGGYGEYNTFMDIFDTLVHNSPARSMTNVKRMGYLKGACKGRASDVIKHLQLTNENYEVARSLLKERFSNPRLTFQECIDKIWDVPKASSASSLRAVSDLFNSQLKALERLGTREEIADGILIHLALSKFDSTSKSKWEEHLASSTAIPKWDNLIKFLNKRCTVWEAIEVTKIPIKNSSPTQKNKPSEHLKRNYAISSENPKCLMCQSNCADLVNCKKFMDLAPKKRSTLARQWNLCYTCLQPKHETDCTSPNCSHCGRNHHTILHYGKIPSNHVVPHDVTTQSVSIAKIRVSDAWKRNKKTNVNKNVQIESTFVDLNKNYCFLATAVVLVKNNFGDYVPMRVLLDGAAQTSFITAKAAKCLGLPQLQTHVQVAGVHGNPKLLTKAVKLEIKSRLSESTDWNIPSNIQLADPKFNVPQEIDILINAHLTYEWQFVGQIKLGKDKPIAQKTMLGWVIVGSLHATMEKFWSVEELIAPAKKFTKEERECEIHFQNNVQRTDDGRIVVRLPFKINPEQLGHSYDIAKRRLYQISRKFTQDCQMSQHYHQFMQEYQELGHMKSSTAVRHSYYIPHFSVLNPGSTTTSFRVVFDASAATETGLSLNDALMVGPCIQRELFTHLLTFRCKPIALTGDISKMYRQIAIHEDDQKWQKILWYKNNHLQEFQLTTVTYGTASASFLATRALQYLADQEDIMLTGANAIRDNMYVDDLITCANTVDEAIQIYREVTAILKKGQMPIRKFCSNSSDVLAAIPSELHGTKLQVGDKDLKVFGYVARFLNNVRNKKRPITRWKTNDPLPQSLSTHELHEGLKTAVKIVQRHHFQPIIDAILKKEKIDKRHPIARLHPVVGTDGILRVGGRLYTLNKHMFSGLL</sequence>
<dbReference type="GO" id="GO:0071897">
    <property type="term" value="P:DNA biosynthetic process"/>
    <property type="evidence" value="ECO:0007669"/>
    <property type="project" value="UniProtKB-ARBA"/>
</dbReference>
<dbReference type="EMBL" id="UFQS01000164">
    <property type="protein sequence ID" value="SSX00663.1"/>
    <property type="molecule type" value="Genomic_DNA"/>
</dbReference>